<dbReference type="InterPro" id="IPR004358">
    <property type="entry name" value="Sig_transdc_His_kin-like_C"/>
</dbReference>
<dbReference type="InterPro" id="IPR003594">
    <property type="entry name" value="HATPase_dom"/>
</dbReference>
<dbReference type="RefSeq" id="WP_203389051.1">
    <property type="nucleotide sequence ID" value="NZ_CP064781.1"/>
</dbReference>
<feature type="domain" description="PAS" evidence="8">
    <location>
        <begin position="177"/>
        <end position="249"/>
    </location>
</feature>
<keyword evidence="5" id="KW-0408">Iron</keyword>
<dbReference type="NCBIfam" id="TIGR02481">
    <property type="entry name" value="hemeryth_dom"/>
    <property type="match status" value="1"/>
</dbReference>
<dbReference type="InterPro" id="IPR012827">
    <property type="entry name" value="Hemerythrin_metal-bd"/>
</dbReference>
<sequence length="645" mass="72257">MSGVIEAFVWSEHMATGIPEVDEDHRGLIQIVNEIGRLQCGGEGGVDLRAEYDHLKLHAVAHFQREEKAMAHQRVDPRHVETHRRLHCDFIGQLEAMRDGGKQDITVLQHFIMRWLIYHTLGVDLVMARQIEFIQSGMSPAEAYDKAGGGNGDPATDGLLKALGLERERADEVRRDMQQRLGQIIDGDPVPTFVIDAEHRVTHWNRACELVTGIKAADMVGTRNQWRAFYASERPVMADLIVNGALEEKFEQFYRGIYRRSKLAQDVYEAENFFPHFGDGGCWLFFTAAPVRDLAGNIVGAIETLQDVTDRHKAEDALRRHQEDLERTIAERTAELADANRRMAEDIAMRERAEAELLRRYAEVTRLNIELSQAKEQLTQSEKMASIGQLAAGVAHEINNPIGYVHSNIGSLESFLADLFRILDAYEALAQAVPDNERALAAKALRSELDLDFLKEDIPALLKESKEGITRVKKIVQDLKDFSHVDSSQEWQWANLHHGLDSTLNIVNNEIKYKADVIKEYGVLPEVECLPSQLNQVFMNLLVNAAHAMGAERGRITVRTGAADGKVWVEIVDTGCGMSPEVRQRIFDPFFTTKPIGKGTGLGLSLSYGIVQKHHGTIDVDSEPGRGSTFRITLPVEQPKPETAP</sequence>
<evidence type="ECO:0000313" key="11">
    <source>
        <dbReference type="Proteomes" id="UP000663444"/>
    </source>
</evidence>
<protein>
    <recommendedName>
        <fullName evidence="3">histidine kinase</fullName>
        <ecNumber evidence="3">2.7.13.3</ecNumber>
    </recommendedName>
</protein>
<dbReference type="CDD" id="cd16943">
    <property type="entry name" value="HATPase_AtoS-like"/>
    <property type="match status" value="1"/>
</dbReference>
<dbReference type="PANTHER" id="PTHR43065:SF50">
    <property type="entry name" value="HISTIDINE KINASE"/>
    <property type="match status" value="1"/>
</dbReference>
<dbReference type="EMBL" id="CP064781">
    <property type="protein sequence ID" value="QRJ65521.1"/>
    <property type="molecule type" value="Genomic_DNA"/>
</dbReference>
<dbReference type="CDD" id="cd12107">
    <property type="entry name" value="Hemerythrin"/>
    <property type="match status" value="1"/>
</dbReference>
<evidence type="ECO:0000256" key="5">
    <source>
        <dbReference type="ARBA" id="ARBA00023004"/>
    </source>
</evidence>
<dbReference type="GO" id="GO:0000155">
    <property type="term" value="F:phosphorelay sensor kinase activity"/>
    <property type="evidence" value="ECO:0007669"/>
    <property type="project" value="InterPro"/>
</dbReference>
<dbReference type="AlphaFoldDB" id="A0A974SS35"/>
<feature type="domain" description="Histidine kinase" evidence="7">
    <location>
        <begin position="393"/>
        <end position="638"/>
    </location>
</feature>
<comment type="similarity">
    <text evidence="2">Belongs to the hemerythrin family.</text>
</comment>
<accession>A0A974SS35</accession>
<dbReference type="Gene3D" id="3.30.565.10">
    <property type="entry name" value="Histidine kinase-like ATPase, C-terminal domain"/>
    <property type="match status" value="1"/>
</dbReference>
<evidence type="ECO:0000256" key="3">
    <source>
        <dbReference type="ARBA" id="ARBA00012438"/>
    </source>
</evidence>
<feature type="coiled-coil region" evidence="6">
    <location>
        <begin position="311"/>
        <end position="384"/>
    </location>
</feature>
<dbReference type="SMART" id="SM00091">
    <property type="entry name" value="PAS"/>
    <property type="match status" value="1"/>
</dbReference>
<keyword evidence="6" id="KW-0175">Coiled coil</keyword>
<dbReference type="SMART" id="SM00387">
    <property type="entry name" value="HATPase_c"/>
    <property type="match status" value="1"/>
</dbReference>
<name>A0A974SS35_9RHOO</name>
<dbReference type="SUPFAM" id="SSF55874">
    <property type="entry name" value="ATPase domain of HSP90 chaperone/DNA topoisomerase II/histidine kinase"/>
    <property type="match status" value="1"/>
</dbReference>
<evidence type="ECO:0000256" key="6">
    <source>
        <dbReference type="SAM" id="Coils"/>
    </source>
</evidence>
<feature type="domain" description="PAC" evidence="9">
    <location>
        <begin position="268"/>
        <end position="320"/>
    </location>
</feature>
<dbReference type="InterPro" id="IPR005467">
    <property type="entry name" value="His_kinase_dom"/>
</dbReference>
<dbReference type="InterPro" id="IPR000700">
    <property type="entry name" value="PAS-assoc_C"/>
</dbReference>
<evidence type="ECO:0000259" key="7">
    <source>
        <dbReference type="PROSITE" id="PS50109"/>
    </source>
</evidence>
<dbReference type="EC" id="2.7.13.3" evidence="3"/>
<gene>
    <name evidence="10" type="ORF">IWH25_09455</name>
</gene>
<dbReference type="InterPro" id="IPR035938">
    <property type="entry name" value="Hemerythrin-like_sf"/>
</dbReference>
<evidence type="ECO:0000256" key="2">
    <source>
        <dbReference type="ARBA" id="ARBA00010587"/>
    </source>
</evidence>
<dbReference type="InterPro" id="IPR036890">
    <property type="entry name" value="HATPase_C_sf"/>
</dbReference>
<dbReference type="Gene3D" id="1.10.287.130">
    <property type="match status" value="1"/>
</dbReference>
<dbReference type="SUPFAM" id="SSF47384">
    <property type="entry name" value="Homodimeric domain of signal transducing histidine kinase"/>
    <property type="match status" value="1"/>
</dbReference>
<dbReference type="PRINTS" id="PR00344">
    <property type="entry name" value="BCTRLSENSOR"/>
</dbReference>
<dbReference type="SUPFAM" id="SSF47188">
    <property type="entry name" value="Hemerythrin-like"/>
    <property type="match status" value="1"/>
</dbReference>
<proteinExistence type="inferred from homology"/>
<dbReference type="PROSITE" id="PS50109">
    <property type="entry name" value="HIS_KIN"/>
    <property type="match status" value="1"/>
</dbReference>
<dbReference type="InterPro" id="IPR035965">
    <property type="entry name" value="PAS-like_dom_sf"/>
</dbReference>
<dbReference type="InterPro" id="IPR013656">
    <property type="entry name" value="PAS_4"/>
</dbReference>
<evidence type="ECO:0000259" key="8">
    <source>
        <dbReference type="PROSITE" id="PS50112"/>
    </source>
</evidence>
<dbReference type="SUPFAM" id="SSF55785">
    <property type="entry name" value="PYP-like sensor domain (PAS domain)"/>
    <property type="match status" value="1"/>
</dbReference>
<keyword evidence="4" id="KW-0479">Metal-binding</keyword>
<evidence type="ECO:0000259" key="9">
    <source>
        <dbReference type="PROSITE" id="PS50113"/>
    </source>
</evidence>
<dbReference type="KEGG" id="ares:IWH25_09455"/>
<evidence type="ECO:0000256" key="4">
    <source>
        <dbReference type="ARBA" id="ARBA00022723"/>
    </source>
</evidence>
<dbReference type="Gene3D" id="1.20.120.50">
    <property type="entry name" value="Hemerythrin-like"/>
    <property type="match status" value="1"/>
</dbReference>
<dbReference type="InterPro" id="IPR036097">
    <property type="entry name" value="HisK_dim/P_sf"/>
</dbReference>
<dbReference type="Pfam" id="PF08448">
    <property type="entry name" value="PAS_4"/>
    <property type="match status" value="1"/>
</dbReference>
<evidence type="ECO:0000313" key="10">
    <source>
        <dbReference type="EMBL" id="QRJ65521.1"/>
    </source>
</evidence>
<keyword evidence="11" id="KW-1185">Reference proteome</keyword>
<reference evidence="10" key="1">
    <citation type="submission" date="2020-11" db="EMBL/GenBank/DDBJ databases">
        <title>Azospira restricta DSM 18626 genome sequence.</title>
        <authorList>
            <person name="Moe W.M."/>
        </authorList>
    </citation>
    <scope>NUCLEOTIDE SEQUENCE</scope>
    <source>
        <strain evidence="10">DSM 18626</strain>
    </source>
</reference>
<dbReference type="PANTHER" id="PTHR43065">
    <property type="entry name" value="SENSOR HISTIDINE KINASE"/>
    <property type="match status" value="1"/>
</dbReference>
<dbReference type="PROSITE" id="PS50113">
    <property type="entry name" value="PAC"/>
    <property type="match status" value="1"/>
</dbReference>
<evidence type="ECO:0000256" key="1">
    <source>
        <dbReference type="ARBA" id="ARBA00000085"/>
    </source>
</evidence>
<dbReference type="GO" id="GO:0046872">
    <property type="term" value="F:metal ion binding"/>
    <property type="evidence" value="ECO:0007669"/>
    <property type="project" value="UniProtKB-KW"/>
</dbReference>
<dbReference type="Proteomes" id="UP000663444">
    <property type="component" value="Chromosome"/>
</dbReference>
<dbReference type="Gene3D" id="3.30.450.20">
    <property type="entry name" value="PAS domain"/>
    <property type="match status" value="1"/>
</dbReference>
<dbReference type="CDD" id="cd00130">
    <property type="entry name" value="PAS"/>
    <property type="match status" value="1"/>
</dbReference>
<comment type="catalytic activity">
    <reaction evidence="1">
        <text>ATP + protein L-histidine = ADP + protein N-phospho-L-histidine.</text>
        <dbReference type="EC" id="2.7.13.3"/>
    </reaction>
</comment>
<dbReference type="InterPro" id="IPR000014">
    <property type="entry name" value="PAS"/>
</dbReference>
<organism evidence="10 11">
    <name type="scientific">Azospira restricta</name>
    <dbReference type="NCBI Taxonomy" id="404405"/>
    <lineage>
        <taxon>Bacteria</taxon>
        <taxon>Pseudomonadati</taxon>
        <taxon>Pseudomonadota</taxon>
        <taxon>Betaproteobacteria</taxon>
        <taxon>Rhodocyclales</taxon>
        <taxon>Rhodocyclaceae</taxon>
        <taxon>Azospira</taxon>
    </lineage>
</organism>
<dbReference type="Pfam" id="PF02518">
    <property type="entry name" value="HATPase_c"/>
    <property type="match status" value="1"/>
</dbReference>
<dbReference type="NCBIfam" id="TIGR00229">
    <property type="entry name" value="sensory_box"/>
    <property type="match status" value="1"/>
</dbReference>
<dbReference type="PROSITE" id="PS50112">
    <property type="entry name" value="PAS"/>
    <property type="match status" value="1"/>
</dbReference>